<dbReference type="OrthoDB" id="9795150at2"/>
<comment type="similarity">
    <text evidence="2">Belongs to the major facilitator superfamily.</text>
</comment>
<dbReference type="InterPro" id="IPR051788">
    <property type="entry name" value="MFS_Transporter"/>
</dbReference>
<feature type="transmembrane region" description="Helical" evidence="7">
    <location>
        <begin position="270"/>
        <end position="287"/>
    </location>
</feature>
<dbReference type="RefSeq" id="WP_096818117.1">
    <property type="nucleotide sequence ID" value="NZ_JXJU01000006.1"/>
</dbReference>
<evidence type="ECO:0000313" key="10">
    <source>
        <dbReference type="Proteomes" id="UP000218181"/>
    </source>
</evidence>
<keyword evidence="10" id="KW-1185">Reference proteome</keyword>
<keyword evidence="3" id="KW-0813">Transport</keyword>
<keyword evidence="4 7" id="KW-0812">Transmembrane</keyword>
<proteinExistence type="inferred from homology"/>
<dbReference type="PROSITE" id="PS50850">
    <property type="entry name" value="MFS"/>
    <property type="match status" value="1"/>
</dbReference>
<comment type="subcellular location">
    <subcellularLocation>
        <location evidence="1">Cell membrane</location>
        <topology evidence="1">Multi-pass membrane protein</topology>
    </subcellularLocation>
</comment>
<evidence type="ECO:0000256" key="6">
    <source>
        <dbReference type="ARBA" id="ARBA00023136"/>
    </source>
</evidence>
<evidence type="ECO:0000256" key="4">
    <source>
        <dbReference type="ARBA" id="ARBA00022692"/>
    </source>
</evidence>
<sequence>MSTRRISTFLIFIVFIIYISLGLPDSIMGSAWPAIRQTYSYPVDMIGILGAIQLGFSFSSTLVYPKLARHWTLDKFIIFSTILTVVGLIALGAGKTFWPMFISCVLLGFGQGSVDIAINDFSAKYFSNSLMNFLHGFYGIGVMASSFIMTFSMQGNNKWQLGVWIITLSQILILMLCFATRNRFKEKAESHTKEHSIKEQKLNFKYFILPLFYFFYAIELIIGRFYSSFAVEHFHWSMATGAAITSFYWAGLTIGRFLTGFTARFMSSRTIIYVHCVILLIGGGLGFIPLVAIQYLSGILLGIGLAPLYPMGMKKAYDLYDASIAQRIISFNIAFATIGMFLLPIPLGWMFEVWGFSLYPTIILAFILLLSLLLAFIYRKKTVK</sequence>
<dbReference type="GO" id="GO:0022857">
    <property type="term" value="F:transmembrane transporter activity"/>
    <property type="evidence" value="ECO:0007669"/>
    <property type="project" value="InterPro"/>
</dbReference>
<reference evidence="9 10" key="1">
    <citation type="submission" date="2014-12" db="EMBL/GenBank/DDBJ databases">
        <title>Draft genome sequences of 10 type strains of Lactococcus.</title>
        <authorList>
            <person name="Sun Z."/>
            <person name="Zhong Z."/>
            <person name="Liu W."/>
            <person name="Zhang W."/>
            <person name="Zhang H."/>
        </authorList>
    </citation>
    <scope>NUCLEOTIDE SEQUENCE [LARGE SCALE GENOMIC DNA]</scope>
    <source>
        <strain evidence="9 10">JCM 16395</strain>
    </source>
</reference>
<protein>
    <submittedName>
        <fullName evidence="9">MFS transporter</fullName>
    </submittedName>
</protein>
<feature type="transmembrane region" description="Helical" evidence="7">
    <location>
        <begin position="234"/>
        <end position="258"/>
    </location>
</feature>
<dbReference type="PANTHER" id="PTHR23514">
    <property type="entry name" value="BYPASS OF STOP CODON PROTEIN 6"/>
    <property type="match status" value="1"/>
</dbReference>
<evidence type="ECO:0000256" key="5">
    <source>
        <dbReference type="ARBA" id="ARBA00022989"/>
    </source>
</evidence>
<feature type="transmembrane region" description="Helical" evidence="7">
    <location>
        <begin position="293"/>
        <end position="310"/>
    </location>
</feature>
<dbReference type="InterPro" id="IPR036259">
    <property type="entry name" value="MFS_trans_sf"/>
</dbReference>
<feature type="transmembrane region" description="Helical" evidence="7">
    <location>
        <begin position="202"/>
        <end position="222"/>
    </location>
</feature>
<dbReference type="Gene3D" id="1.20.1250.20">
    <property type="entry name" value="MFS general substrate transporter like domains"/>
    <property type="match status" value="2"/>
</dbReference>
<gene>
    <name evidence="9" type="ORF">RT41_GL001594</name>
</gene>
<dbReference type="Proteomes" id="UP000218181">
    <property type="component" value="Unassembled WGS sequence"/>
</dbReference>
<feature type="transmembrane region" description="Helical" evidence="7">
    <location>
        <begin position="357"/>
        <end position="378"/>
    </location>
</feature>
<dbReference type="Pfam" id="PF07690">
    <property type="entry name" value="MFS_1"/>
    <property type="match status" value="1"/>
</dbReference>
<feature type="transmembrane region" description="Helical" evidence="7">
    <location>
        <begin position="46"/>
        <end position="64"/>
    </location>
</feature>
<evidence type="ECO:0000256" key="3">
    <source>
        <dbReference type="ARBA" id="ARBA00022448"/>
    </source>
</evidence>
<dbReference type="GO" id="GO:0005886">
    <property type="term" value="C:plasma membrane"/>
    <property type="evidence" value="ECO:0007669"/>
    <property type="project" value="UniProtKB-SubCell"/>
</dbReference>
<accession>A0A2A5RKS0</accession>
<dbReference type="SUPFAM" id="SSF103473">
    <property type="entry name" value="MFS general substrate transporter"/>
    <property type="match status" value="1"/>
</dbReference>
<dbReference type="AlphaFoldDB" id="A0A2A5RKS0"/>
<name>A0A2A5RKS0_9LACT</name>
<evidence type="ECO:0000256" key="7">
    <source>
        <dbReference type="SAM" id="Phobius"/>
    </source>
</evidence>
<dbReference type="EMBL" id="JXJU01000006">
    <property type="protein sequence ID" value="PCR99788.1"/>
    <property type="molecule type" value="Genomic_DNA"/>
</dbReference>
<evidence type="ECO:0000313" key="9">
    <source>
        <dbReference type="EMBL" id="PCR99788.1"/>
    </source>
</evidence>
<feature type="transmembrane region" description="Helical" evidence="7">
    <location>
        <begin position="130"/>
        <end position="149"/>
    </location>
</feature>
<feature type="domain" description="Major facilitator superfamily (MFS) profile" evidence="8">
    <location>
        <begin position="10"/>
        <end position="383"/>
    </location>
</feature>
<dbReference type="STRING" id="1291764.GCA_001311235_01799"/>
<keyword evidence="6 7" id="KW-0472">Membrane</keyword>
<feature type="transmembrane region" description="Helical" evidence="7">
    <location>
        <begin position="100"/>
        <end position="118"/>
    </location>
</feature>
<dbReference type="InterPro" id="IPR011701">
    <property type="entry name" value="MFS"/>
</dbReference>
<comment type="caution">
    <text evidence="9">The sequence shown here is derived from an EMBL/GenBank/DDBJ whole genome shotgun (WGS) entry which is preliminary data.</text>
</comment>
<feature type="transmembrane region" description="Helical" evidence="7">
    <location>
        <begin position="161"/>
        <end position="181"/>
    </location>
</feature>
<evidence type="ECO:0000259" key="8">
    <source>
        <dbReference type="PROSITE" id="PS50850"/>
    </source>
</evidence>
<evidence type="ECO:0000256" key="2">
    <source>
        <dbReference type="ARBA" id="ARBA00008335"/>
    </source>
</evidence>
<organism evidence="9 10">
    <name type="scientific">Lactococcus fujiensis JCM 16395</name>
    <dbReference type="NCBI Taxonomy" id="1291764"/>
    <lineage>
        <taxon>Bacteria</taxon>
        <taxon>Bacillati</taxon>
        <taxon>Bacillota</taxon>
        <taxon>Bacilli</taxon>
        <taxon>Lactobacillales</taxon>
        <taxon>Streptococcaceae</taxon>
        <taxon>Lactococcus</taxon>
    </lineage>
</organism>
<feature type="transmembrane region" description="Helical" evidence="7">
    <location>
        <begin position="76"/>
        <end position="94"/>
    </location>
</feature>
<dbReference type="PANTHER" id="PTHR23514:SF3">
    <property type="entry name" value="BYPASS OF STOP CODON PROTEIN 6"/>
    <property type="match status" value="1"/>
</dbReference>
<feature type="transmembrane region" description="Helical" evidence="7">
    <location>
        <begin position="331"/>
        <end position="351"/>
    </location>
</feature>
<evidence type="ECO:0000256" key="1">
    <source>
        <dbReference type="ARBA" id="ARBA00004651"/>
    </source>
</evidence>
<keyword evidence="5 7" id="KW-1133">Transmembrane helix</keyword>
<dbReference type="InterPro" id="IPR020846">
    <property type="entry name" value="MFS_dom"/>
</dbReference>